<comment type="caution">
    <text evidence="1">The sequence shown here is derived from an EMBL/GenBank/DDBJ whole genome shotgun (WGS) entry which is preliminary data.</text>
</comment>
<evidence type="ECO:0000313" key="2">
    <source>
        <dbReference type="Proteomes" id="UP000324748"/>
    </source>
</evidence>
<gene>
    <name evidence="1" type="ORF">PGT21_016760</name>
</gene>
<proteinExistence type="predicted"/>
<keyword evidence="2" id="KW-1185">Reference proteome</keyword>
<sequence length="102" mass="11038">MAWLADFLEQSLTLSNSSPLNPQSALLVNGVRAVLGTHRNPQEPSRTPGTPLIVGTCCIVGLGVRLLETDPQDASDPRNTLGSLGTDPRPSILFWCKTQKWL</sequence>
<reference evidence="1 2" key="1">
    <citation type="submission" date="2019-05" db="EMBL/GenBank/DDBJ databases">
        <title>Emergence of the Ug99 lineage of the wheat stem rust pathogen through somatic hybridization.</title>
        <authorList>
            <person name="Li F."/>
            <person name="Upadhyaya N.M."/>
            <person name="Sperschneider J."/>
            <person name="Matny O."/>
            <person name="Nguyen-Phuc H."/>
            <person name="Mago R."/>
            <person name="Raley C."/>
            <person name="Miller M.E."/>
            <person name="Silverstein K.A.T."/>
            <person name="Henningsen E."/>
            <person name="Hirsch C.D."/>
            <person name="Visser B."/>
            <person name="Pretorius Z.A."/>
            <person name="Steffenson B.J."/>
            <person name="Schwessinger B."/>
            <person name="Dodds P.N."/>
            <person name="Figueroa M."/>
        </authorList>
    </citation>
    <scope>NUCLEOTIDE SEQUENCE [LARGE SCALE GENOMIC DNA]</scope>
    <source>
        <strain evidence="1">21-0</strain>
    </source>
</reference>
<dbReference type="Proteomes" id="UP000324748">
    <property type="component" value="Unassembled WGS sequence"/>
</dbReference>
<protein>
    <submittedName>
        <fullName evidence="1">Uncharacterized protein</fullName>
    </submittedName>
</protein>
<evidence type="ECO:0000313" key="1">
    <source>
        <dbReference type="EMBL" id="KAA1064855.1"/>
    </source>
</evidence>
<name>A0A5B0LKS2_PUCGR</name>
<dbReference type="AlphaFoldDB" id="A0A5B0LKS2"/>
<dbReference type="EMBL" id="VSWC01000197">
    <property type="protein sequence ID" value="KAA1064855.1"/>
    <property type="molecule type" value="Genomic_DNA"/>
</dbReference>
<organism evidence="1 2">
    <name type="scientific">Puccinia graminis f. sp. tritici</name>
    <dbReference type="NCBI Taxonomy" id="56615"/>
    <lineage>
        <taxon>Eukaryota</taxon>
        <taxon>Fungi</taxon>
        <taxon>Dikarya</taxon>
        <taxon>Basidiomycota</taxon>
        <taxon>Pucciniomycotina</taxon>
        <taxon>Pucciniomycetes</taxon>
        <taxon>Pucciniales</taxon>
        <taxon>Pucciniaceae</taxon>
        <taxon>Puccinia</taxon>
    </lineage>
</organism>
<accession>A0A5B0LKS2</accession>